<feature type="region of interest" description="Disordered" evidence="1">
    <location>
        <begin position="1"/>
        <end position="21"/>
    </location>
</feature>
<protein>
    <submittedName>
        <fullName evidence="2">Uncharacterized protein</fullName>
    </submittedName>
</protein>
<comment type="caution">
    <text evidence="2">The sequence shown here is derived from an EMBL/GenBank/DDBJ whole genome shotgun (WGS) entry which is preliminary data.</text>
</comment>
<evidence type="ECO:0000256" key="1">
    <source>
        <dbReference type="SAM" id="MobiDB-lite"/>
    </source>
</evidence>
<feature type="compositionally biased region" description="Low complexity" evidence="1">
    <location>
        <begin position="1"/>
        <end position="14"/>
    </location>
</feature>
<feature type="region of interest" description="Disordered" evidence="1">
    <location>
        <begin position="73"/>
        <end position="106"/>
    </location>
</feature>
<feature type="compositionally biased region" description="Basic and acidic residues" evidence="1">
    <location>
        <begin position="73"/>
        <end position="83"/>
    </location>
</feature>
<evidence type="ECO:0000313" key="3">
    <source>
        <dbReference type="Proteomes" id="UP000077098"/>
    </source>
</evidence>
<proteinExistence type="predicted"/>
<dbReference type="EMBL" id="LXPS01000036">
    <property type="protein sequence ID" value="OAE40657.1"/>
    <property type="molecule type" value="Genomic_DNA"/>
</dbReference>
<gene>
    <name evidence="2" type="ORF">A7J57_10365</name>
</gene>
<organism evidence="2 3">
    <name type="scientific">Agrobacterium tumefaciens</name>
    <dbReference type="NCBI Taxonomy" id="358"/>
    <lineage>
        <taxon>Bacteria</taxon>
        <taxon>Pseudomonadati</taxon>
        <taxon>Pseudomonadota</taxon>
        <taxon>Alphaproteobacteria</taxon>
        <taxon>Hyphomicrobiales</taxon>
        <taxon>Rhizobiaceae</taxon>
        <taxon>Rhizobium/Agrobacterium group</taxon>
        <taxon>Agrobacterium</taxon>
        <taxon>Agrobacterium tumefaciens complex</taxon>
    </lineage>
</organism>
<reference evidence="2 3" key="1">
    <citation type="submission" date="2016-05" db="EMBL/GenBank/DDBJ databases">
        <authorList>
            <person name="Lavstsen T."/>
            <person name="Jespersen J.S."/>
        </authorList>
    </citation>
    <scope>NUCLEOTIDE SEQUENCE [LARGE SCALE GENOMIC DNA]</scope>
    <source>
        <strain evidence="2 3">KCJ1736</strain>
    </source>
</reference>
<dbReference type="AlphaFoldDB" id="A0A176X1W3"/>
<accession>A0A176X1W3</accession>
<name>A0A176X1W3_AGRTU</name>
<dbReference type="Proteomes" id="UP000077098">
    <property type="component" value="Unassembled WGS sequence"/>
</dbReference>
<sequence>MMPRGGYRPGAGRPKTANVQTKIEVRREANKAKMTPLEYMLSVMNDADAEDGRRDRMAVAAAPFVHAKAEDGKLGKKAERLGRAEQASSAGKFAVRSAPKLVIDNK</sequence>
<evidence type="ECO:0000313" key="2">
    <source>
        <dbReference type="EMBL" id="OAE40657.1"/>
    </source>
</evidence>